<evidence type="ECO:0000259" key="9">
    <source>
        <dbReference type="Pfam" id="PF02347"/>
    </source>
</evidence>
<dbReference type="InterPro" id="IPR015422">
    <property type="entry name" value="PyrdxlP-dep_Trfase_small"/>
</dbReference>
<name>A0AAD7IVD9_9AGAR</name>
<keyword evidence="3 6" id="KW-0663">Pyridoxal phosphate</keyword>
<dbReference type="FunFam" id="3.40.640.10:FF:000005">
    <property type="entry name" value="Glycine dehydrogenase (decarboxylating), mitochondrial"/>
    <property type="match status" value="1"/>
</dbReference>
<comment type="similarity">
    <text evidence="2 7">Belongs to the GcvP family.</text>
</comment>
<evidence type="ECO:0000256" key="6">
    <source>
        <dbReference type="PIRSR" id="PIRSR603437-50"/>
    </source>
</evidence>
<dbReference type="GO" id="GO:0005739">
    <property type="term" value="C:mitochondrion"/>
    <property type="evidence" value="ECO:0007669"/>
    <property type="project" value="UniProtKB-SubCell"/>
</dbReference>
<dbReference type="InterPro" id="IPR049315">
    <property type="entry name" value="GDC-P_N"/>
</dbReference>
<dbReference type="EMBL" id="JARJLG010000079">
    <property type="protein sequence ID" value="KAJ7751294.1"/>
    <property type="molecule type" value="Genomic_DNA"/>
</dbReference>
<feature type="domain" description="Glycine cleavage system P-protein N-terminal" evidence="9">
    <location>
        <begin position="39"/>
        <end position="470"/>
    </location>
</feature>
<dbReference type="FunFam" id="3.90.1150.10:FF:000097">
    <property type="entry name" value="Glycine cleavage system P protein"/>
    <property type="match status" value="1"/>
</dbReference>
<keyword evidence="12" id="KW-1185">Reference proteome</keyword>
<evidence type="ECO:0000313" key="12">
    <source>
        <dbReference type="Proteomes" id="UP001215280"/>
    </source>
</evidence>
<feature type="coiled-coil region" evidence="8">
    <location>
        <begin position="654"/>
        <end position="681"/>
    </location>
</feature>
<evidence type="ECO:0000256" key="7">
    <source>
        <dbReference type="RuleBase" id="RU364056"/>
    </source>
</evidence>
<dbReference type="FunFam" id="3.40.640.10:FF:000007">
    <property type="entry name" value="glycine dehydrogenase (Decarboxylating), mitochondrial"/>
    <property type="match status" value="1"/>
</dbReference>
<dbReference type="InterPro" id="IPR015424">
    <property type="entry name" value="PyrdxlP-dep_Trfase"/>
</dbReference>
<dbReference type="PANTHER" id="PTHR11773">
    <property type="entry name" value="GLYCINE DEHYDROGENASE, DECARBOXYLATING"/>
    <property type="match status" value="1"/>
</dbReference>
<dbReference type="GO" id="GO:0005960">
    <property type="term" value="C:glycine cleavage complex"/>
    <property type="evidence" value="ECO:0007669"/>
    <property type="project" value="TreeGrafter"/>
</dbReference>
<dbReference type="InterPro" id="IPR020581">
    <property type="entry name" value="GDC_P"/>
</dbReference>
<feature type="domain" description="Glycine dehydrogenase C-terminal" evidence="10">
    <location>
        <begin position="810"/>
        <end position="931"/>
    </location>
</feature>
<dbReference type="InterPro" id="IPR049316">
    <property type="entry name" value="GDC-P_C"/>
</dbReference>
<organism evidence="11 12">
    <name type="scientific">Mycena maculata</name>
    <dbReference type="NCBI Taxonomy" id="230809"/>
    <lineage>
        <taxon>Eukaryota</taxon>
        <taxon>Fungi</taxon>
        <taxon>Dikarya</taxon>
        <taxon>Basidiomycota</taxon>
        <taxon>Agaricomycotina</taxon>
        <taxon>Agaricomycetes</taxon>
        <taxon>Agaricomycetidae</taxon>
        <taxon>Agaricales</taxon>
        <taxon>Marasmiineae</taxon>
        <taxon>Mycenaceae</taxon>
        <taxon>Mycena</taxon>
    </lineage>
</organism>
<dbReference type="Gene3D" id="3.90.1150.10">
    <property type="entry name" value="Aspartate Aminotransferase, domain 1"/>
    <property type="match status" value="2"/>
</dbReference>
<dbReference type="InterPro" id="IPR015421">
    <property type="entry name" value="PyrdxlP-dep_Trfase_major"/>
</dbReference>
<keyword evidence="4 7" id="KW-0560">Oxidoreductase</keyword>
<feature type="domain" description="Glycine cleavage system P-protein N-terminal" evidence="9">
    <location>
        <begin position="489"/>
        <end position="763"/>
    </location>
</feature>
<dbReference type="EC" id="1.4.4.2" evidence="7"/>
<keyword evidence="8" id="KW-0175">Coiled coil</keyword>
<proteinExistence type="inferred from homology"/>
<dbReference type="Gene3D" id="3.40.640.10">
    <property type="entry name" value="Type I PLP-dependent aspartate aminotransferase-like (Major domain)"/>
    <property type="match status" value="2"/>
</dbReference>
<keyword evidence="7" id="KW-0496">Mitochondrion</keyword>
<protein>
    <recommendedName>
        <fullName evidence="7">Glycine cleavage system P protein</fullName>
        <ecNumber evidence="7">1.4.4.2</ecNumber>
    </recommendedName>
</protein>
<reference evidence="11" key="1">
    <citation type="submission" date="2023-03" db="EMBL/GenBank/DDBJ databases">
        <title>Massive genome expansion in bonnet fungi (Mycena s.s.) driven by repeated elements and novel gene families across ecological guilds.</title>
        <authorList>
            <consortium name="Lawrence Berkeley National Laboratory"/>
            <person name="Harder C.B."/>
            <person name="Miyauchi S."/>
            <person name="Viragh M."/>
            <person name="Kuo A."/>
            <person name="Thoen E."/>
            <person name="Andreopoulos B."/>
            <person name="Lu D."/>
            <person name="Skrede I."/>
            <person name="Drula E."/>
            <person name="Henrissat B."/>
            <person name="Morin E."/>
            <person name="Kohler A."/>
            <person name="Barry K."/>
            <person name="LaButti K."/>
            <person name="Morin E."/>
            <person name="Salamov A."/>
            <person name="Lipzen A."/>
            <person name="Mereny Z."/>
            <person name="Hegedus B."/>
            <person name="Baldrian P."/>
            <person name="Stursova M."/>
            <person name="Weitz H."/>
            <person name="Taylor A."/>
            <person name="Grigoriev I.V."/>
            <person name="Nagy L.G."/>
            <person name="Martin F."/>
            <person name="Kauserud H."/>
        </authorList>
    </citation>
    <scope>NUCLEOTIDE SEQUENCE</scope>
    <source>
        <strain evidence="11">CBHHK188m</strain>
    </source>
</reference>
<dbReference type="NCBIfam" id="TIGR00461">
    <property type="entry name" value="gcvP"/>
    <property type="match status" value="1"/>
</dbReference>
<comment type="function">
    <text evidence="7">The glycine cleavage system catalyzes the degradation of glycine.</text>
</comment>
<dbReference type="GO" id="GO:0030170">
    <property type="term" value="F:pyridoxal phosphate binding"/>
    <property type="evidence" value="ECO:0007669"/>
    <property type="project" value="TreeGrafter"/>
</dbReference>
<sequence length="994" mass="107605">MSSVRSSVRRISKSLVTRRPFATAKTPSIFSPLDTFSPRHIGPDAHEASSMLTTLGFDSMDKFVAEAVPSKIRVSTASVNSIPALSESELHARAQELAGQNKPFKSYIGMGYHCAVVPPVILRNVMENPEWYTPYTPYQPEIAQGRLESLINYQTMVTSLTSMDISNASLLDEATAAAEGMVMAFISGAQKKRTFLVDSGVLPQTLAVLRTRAKSFGIHIVFRDAMEALSEPTVQSDICGVLVQYPDVDGHIKDFSHLAQSVHSLGGLVVCATDLLALTTLKPPGEWGADIVFGNSARFGVPAGYGGPHGAFFAVTDKLKRKMPGRLIGRSRDSTGKPAYRLALQTREQHIRREKATSNICTSQALLANMAAMYAVYHGPTGLKQIADKVHAFTQVLLKSVQAFGYKAANDSFFDTLTIDVTSVAGTADAVHSASIAAGINLRRVNEKSVGVTLDESVTPSDLVALINVFASAASKSPVSLSSLSAPESPAIPSALQRTSDYLLHPVFNKHHSETEMLRYIHHLASKDIGLVHSMIPLGSCTMKLNSTSSMIPLTWPEFSAVHPFAPYDQVNGYHVVIKELEEDLCKITGFHSASLQPNSGAAGEYAGLCVIRAYHESRGEADRDICLIPLSAHGTNPASAVMAGLKVVSVKVLADGNLDLEDLKTKAEKHKDKLAAFMITYPSTFGVFEHGVQDACKIIHDNGGQVYLDGANLNAQIGLTNPATCGGDVCHMNLHKTFAIPHGGGGPGVGPICAAEHLAPFLPSHPFMHDVGNRAMNAVSAAPFGSASIHLISWAYIKMLGGEGLINSSKIALLNANYMASRLSSHYTLRYKNENGKVAHELLIDLAEFEKSGLKVTDFAKRLQGQDYGFHPPTCSWPISTCMLIEPTESETLEEIDRFCDAMIQIRKEAEDIITGKQPKDNNLLKNAPHPPSVIALSEEEWNRPYSRQTAAYPLPWLQEKKFWPTVSRIDDAYGDLNLICDCPSVEELASSA</sequence>
<dbReference type="Pfam" id="PF21478">
    <property type="entry name" value="GcvP2_C"/>
    <property type="match status" value="1"/>
</dbReference>
<dbReference type="SUPFAM" id="SSF53383">
    <property type="entry name" value="PLP-dependent transferases"/>
    <property type="match status" value="2"/>
</dbReference>
<dbReference type="GO" id="GO:0016594">
    <property type="term" value="F:glycine binding"/>
    <property type="evidence" value="ECO:0007669"/>
    <property type="project" value="TreeGrafter"/>
</dbReference>
<dbReference type="AlphaFoldDB" id="A0AAD7IVD9"/>
<dbReference type="GO" id="GO:0004375">
    <property type="term" value="F:glycine dehydrogenase (decarboxylating) activity"/>
    <property type="evidence" value="ECO:0007669"/>
    <property type="project" value="UniProtKB-UniRule"/>
</dbReference>
<dbReference type="CDD" id="cd00613">
    <property type="entry name" value="GDC-P"/>
    <property type="match status" value="1"/>
</dbReference>
<evidence type="ECO:0000313" key="11">
    <source>
        <dbReference type="EMBL" id="KAJ7751294.1"/>
    </source>
</evidence>
<evidence type="ECO:0000256" key="8">
    <source>
        <dbReference type="SAM" id="Coils"/>
    </source>
</evidence>
<dbReference type="PANTHER" id="PTHR11773:SF1">
    <property type="entry name" value="GLYCINE DEHYDROGENASE (DECARBOXYLATING), MITOCHONDRIAL"/>
    <property type="match status" value="1"/>
</dbReference>
<keyword evidence="7" id="KW-0809">Transit peptide</keyword>
<evidence type="ECO:0000256" key="4">
    <source>
        <dbReference type="ARBA" id="ARBA00023002"/>
    </source>
</evidence>
<evidence type="ECO:0000259" key="10">
    <source>
        <dbReference type="Pfam" id="PF21478"/>
    </source>
</evidence>
<comment type="caution">
    <text evidence="11">The sequence shown here is derived from an EMBL/GenBank/DDBJ whole genome shotgun (WGS) entry which is preliminary data.</text>
</comment>
<dbReference type="GO" id="GO:0019464">
    <property type="term" value="P:glycine decarboxylation via glycine cleavage system"/>
    <property type="evidence" value="ECO:0007669"/>
    <property type="project" value="TreeGrafter"/>
</dbReference>
<feature type="modified residue" description="N6-(pyridoxal phosphate)lysine" evidence="6">
    <location>
        <position position="737"/>
    </location>
</feature>
<evidence type="ECO:0000256" key="3">
    <source>
        <dbReference type="ARBA" id="ARBA00022898"/>
    </source>
</evidence>
<comment type="cofactor">
    <cofactor evidence="1 6 7">
        <name>pyridoxal 5'-phosphate</name>
        <dbReference type="ChEBI" id="CHEBI:597326"/>
    </cofactor>
</comment>
<accession>A0AAD7IVD9</accession>
<evidence type="ECO:0000256" key="1">
    <source>
        <dbReference type="ARBA" id="ARBA00001933"/>
    </source>
</evidence>
<dbReference type="Pfam" id="PF02347">
    <property type="entry name" value="GDC-P"/>
    <property type="match status" value="2"/>
</dbReference>
<gene>
    <name evidence="11" type="ORF">DFH07DRAFT_532872</name>
</gene>
<comment type="subcellular location">
    <subcellularLocation>
        <location evidence="7">Mitochondrion</location>
    </subcellularLocation>
</comment>
<dbReference type="Proteomes" id="UP001215280">
    <property type="component" value="Unassembled WGS sequence"/>
</dbReference>
<evidence type="ECO:0000256" key="2">
    <source>
        <dbReference type="ARBA" id="ARBA00010756"/>
    </source>
</evidence>
<dbReference type="InterPro" id="IPR003437">
    <property type="entry name" value="GcvP"/>
</dbReference>
<comment type="catalytic activity">
    <reaction evidence="5 7">
        <text>N(6)-[(R)-lipoyl]-L-lysyl-[glycine-cleavage complex H protein] + glycine + H(+) = N(6)-[(R)-S(8)-aminomethyldihydrolipoyl]-L-lysyl-[glycine-cleavage complex H protein] + CO2</text>
        <dbReference type="Rhea" id="RHEA:24304"/>
        <dbReference type="Rhea" id="RHEA-COMP:10494"/>
        <dbReference type="Rhea" id="RHEA-COMP:10495"/>
        <dbReference type="ChEBI" id="CHEBI:15378"/>
        <dbReference type="ChEBI" id="CHEBI:16526"/>
        <dbReference type="ChEBI" id="CHEBI:57305"/>
        <dbReference type="ChEBI" id="CHEBI:83099"/>
        <dbReference type="ChEBI" id="CHEBI:83143"/>
        <dbReference type="EC" id="1.4.4.2"/>
    </reaction>
</comment>
<evidence type="ECO:0000256" key="5">
    <source>
        <dbReference type="ARBA" id="ARBA00049026"/>
    </source>
</evidence>
<comment type="subunit">
    <text evidence="7">The glycine cleavage system is composed of four proteins: P, T, L and H.</text>
</comment>